<evidence type="ECO:0000313" key="6">
    <source>
        <dbReference type="Proteomes" id="UP000594260"/>
    </source>
</evidence>
<evidence type="ECO:0000256" key="3">
    <source>
        <dbReference type="ARBA" id="ARBA00023242"/>
    </source>
</evidence>
<dbReference type="RefSeq" id="XP_022654398.1">
    <property type="nucleotide sequence ID" value="XM_022798663.1"/>
</dbReference>
<feature type="compositionally biased region" description="Polar residues" evidence="4">
    <location>
        <begin position="383"/>
        <end position="397"/>
    </location>
</feature>
<dbReference type="OMA" id="YKAWNTV"/>
<dbReference type="InParanoid" id="A0A7M7JMG7"/>
<evidence type="ECO:0000313" key="5">
    <source>
        <dbReference type="EnsemblMetazoa" id="XP_022654398"/>
    </source>
</evidence>
<organism evidence="5 6">
    <name type="scientific">Varroa destructor</name>
    <name type="common">Honeybee mite</name>
    <dbReference type="NCBI Taxonomy" id="109461"/>
    <lineage>
        <taxon>Eukaryota</taxon>
        <taxon>Metazoa</taxon>
        <taxon>Ecdysozoa</taxon>
        <taxon>Arthropoda</taxon>
        <taxon>Chelicerata</taxon>
        <taxon>Arachnida</taxon>
        <taxon>Acari</taxon>
        <taxon>Parasitiformes</taxon>
        <taxon>Mesostigmata</taxon>
        <taxon>Gamasina</taxon>
        <taxon>Dermanyssoidea</taxon>
        <taxon>Varroidae</taxon>
        <taxon>Varroa</taxon>
    </lineage>
</organism>
<sequence>MSSITPVGPKAPVQAKVLSERSERALALQNEAHTSKRKMKVLEEEEFVEKLEKIIERDFFPYLETVRKQSEYLDALDSQNSIRIAEAEKQLGKTPHVEVGDTPSKEGWDDEDWIKNTPGPSKVPSRTSEKEAKLKKELEGVSLSQFMARYTSEDNDSFTQIMKTNEQKRREKLDWIYKHEQDEEKSAKSDSALMPPPATPFAVTDGRSSKPLDTWKYKAHNTVMYYPEGASLTDQEIQDLKDSHVKVQHSATRLGTRPWGTSINMNMATTAAASSASQQTKGDGFWNGVVEKVGINGKQSWEIASSPKVNGFSFVATPSPRPGVGDSPLMTWGEVDSTPYLIDSAGDTSKFRMKAPSEREKLAHSLAERAAAAKKKQKAMKTVQDNFTHSTVPQSPRFTGLSPAAKRLAVGKLGISRGVDKKLMASYSPSPSQSSKERFATPVSVVAPFPSPSPRLFTTKTPDSGSSDAPKIRKAKASDFF</sequence>
<keyword evidence="3" id="KW-0539">Nucleus</keyword>
<protein>
    <submittedName>
        <fullName evidence="5">Uncharacterized protein</fullName>
    </submittedName>
</protein>
<dbReference type="Pfam" id="PF09751">
    <property type="entry name" value="Es2"/>
    <property type="match status" value="1"/>
</dbReference>
<dbReference type="FunCoup" id="A0A7M7JMG7">
    <property type="interactions" value="1206"/>
</dbReference>
<feature type="compositionally biased region" description="Basic and acidic residues" evidence="4">
    <location>
        <begin position="88"/>
        <end position="107"/>
    </location>
</feature>
<dbReference type="CTD" id="109579"/>
<dbReference type="GeneID" id="111247570"/>
<dbReference type="GO" id="GO:0071013">
    <property type="term" value="C:catalytic step 2 spliceosome"/>
    <property type="evidence" value="ECO:0007669"/>
    <property type="project" value="TreeGrafter"/>
</dbReference>
<feature type="region of interest" description="Disordered" evidence="4">
    <location>
        <begin position="378"/>
        <end position="400"/>
    </location>
</feature>
<accession>A0A7M7JMG7</accession>
<evidence type="ECO:0000256" key="4">
    <source>
        <dbReference type="SAM" id="MobiDB-lite"/>
    </source>
</evidence>
<dbReference type="KEGG" id="vde:111247570"/>
<feature type="region of interest" description="Disordered" evidence="4">
    <location>
        <begin position="424"/>
        <end position="481"/>
    </location>
</feature>
<dbReference type="InterPro" id="IPR019148">
    <property type="entry name" value="Nuclear_protein_DGCR14_ESS-2"/>
</dbReference>
<feature type="compositionally biased region" description="Polar residues" evidence="4">
    <location>
        <begin position="456"/>
        <end position="467"/>
    </location>
</feature>
<feature type="region of interest" description="Disordered" evidence="4">
    <location>
        <begin position="88"/>
        <end position="130"/>
    </location>
</feature>
<reference evidence="5" key="1">
    <citation type="submission" date="2021-01" db="UniProtKB">
        <authorList>
            <consortium name="EnsemblMetazoa"/>
        </authorList>
    </citation>
    <scope>IDENTIFICATION</scope>
</reference>
<dbReference type="PANTHER" id="PTHR12940">
    <property type="entry name" value="ES-2 PROTEIN - RELATED"/>
    <property type="match status" value="1"/>
</dbReference>
<dbReference type="PANTHER" id="PTHR12940:SF0">
    <property type="entry name" value="SPLICING FACTOR ESS-2 HOMOLOG"/>
    <property type="match status" value="1"/>
</dbReference>
<comment type="subcellular location">
    <subcellularLocation>
        <location evidence="1">Nucleus</location>
    </subcellularLocation>
</comment>
<proteinExistence type="inferred from homology"/>
<keyword evidence="6" id="KW-1185">Reference proteome</keyword>
<dbReference type="OrthoDB" id="19679at2759"/>
<evidence type="ECO:0000256" key="2">
    <source>
        <dbReference type="ARBA" id="ARBA00009072"/>
    </source>
</evidence>
<dbReference type="Proteomes" id="UP000594260">
    <property type="component" value="Unplaced"/>
</dbReference>
<dbReference type="AlphaFoldDB" id="A0A7M7JMG7"/>
<evidence type="ECO:0000256" key="1">
    <source>
        <dbReference type="ARBA" id="ARBA00004123"/>
    </source>
</evidence>
<comment type="similarity">
    <text evidence="2">Belongs to the ESS2 family.</text>
</comment>
<name>A0A7M7JMG7_VARDE</name>
<dbReference type="EnsemblMetazoa" id="XM_022798663">
    <property type="protein sequence ID" value="XP_022654398"/>
    <property type="gene ID" value="LOC111247570"/>
</dbReference>